<keyword evidence="3" id="KW-1185">Reference proteome</keyword>
<evidence type="ECO:0000256" key="1">
    <source>
        <dbReference type="SAM" id="Phobius"/>
    </source>
</evidence>
<keyword evidence="1" id="KW-0812">Transmembrane</keyword>
<protein>
    <submittedName>
        <fullName evidence="2">Uncharacterized protein</fullName>
    </submittedName>
</protein>
<keyword evidence="1" id="KW-0472">Membrane</keyword>
<feature type="transmembrane region" description="Helical" evidence="1">
    <location>
        <begin position="100"/>
        <end position="126"/>
    </location>
</feature>
<proteinExistence type="predicted"/>
<dbReference type="AlphaFoldDB" id="A0AAU9EHN0"/>
<dbReference type="EMBL" id="AP028679">
    <property type="protein sequence ID" value="BEQ16568.1"/>
    <property type="molecule type" value="Genomic_DNA"/>
</dbReference>
<name>A0AAU9EHN0_9BACT</name>
<feature type="transmembrane region" description="Helical" evidence="1">
    <location>
        <begin position="69"/>
        <end position="88"/>
    </location>
</feature>
<gene>
    <name evidence="2" type="ORF">FAK_36340</name>
</gene>
<sequence length="262" mass="28811">MHRFANGLWATISRSAMIIAYFGSAAICLWSLSIAWEMGTITFALTITLPVIAQIILAIITWHATGTFFNWYTMGVALCAVCVPVIQLSSAVTDFKVTDIGLVIAKILAGITIVTLAAALAFSILLNPSSRLYYDKILSPRTAKGQEHTKNYNPENIVNAFLRAALSGDKFSETGLGINLKEYDYKHFKGDLQELTGFLSDAYKFSLQATDGYLEEIGAGFTGRWRNGVQAYSNLMDDGLNNFNAGNLKWTSRDQEPLVDPK</sequence>
<dbReference type="Proteomes" id="UP001366166">
    <property type="component" value="Chromosome"/>
</dbReference>
<accession>A0AAU9EHN0</accession>
<feature type="transmembrane region" description="Helical" evidence="1">
    <location>
        <begin position="41"/>
        <end position="62"/>
    </location>
</feature>
<reference evidence="3" key="1">
    <citation type="journal article" date="2023" name="Arch. Microbiol.">
        <title>Desulfoferula mesophilus gen. nov. sp. nov., a mesophilic sulfate-reducing bacterium isolated from a brackish lake sediment.</title>
        <authorList>
            <person name="Watanabe T."/>
            <person name="Yabe T."/>
            <person name="Tsuji J.M."/>
            <person name="Fukui M."/>
        </authorList>
    </citation>
    <scope>NUCLEOTIDE SEQUENCE [LARGE SCALE GENOMIC DNA]</scope>
    <source>
        <strain evidence="3">12FAK</strain>
    </source>
</reference>
<dbReference type="KEGG" id="dmp:FAK_36340"/>
<keyword evidence="1" id="KW-1133">Transmembrane helix</keyword>
<evidence type="ECO:0000313" key="3">
    <source>
        <dbReference type="Proteomes" id="UP001366166"/>
    </source>
</evidence>
<feature type="transmembrane region" description="Helical" evidence="1">
    <location>
        <begin position="12"/>
        <end position="35"/>
    </location>
</feature>
<dbReference type="RefSeq" id="WP_338602573.1">
    <property type="nucleotide sequence ID" value="NZ_AP028679.1"/>
</dbReference>
<evidence type="ECO:0000313" key="2">
    <source>
        <dbReference type="EMBL" id="BEQ16568.1"/>
    </source>
</evidence>
<organism evidence="2 3">
    <name type="scientific">Desulfoferula mesophila</name>
    <dbReference type="NCBI Taxonomy" id="3058419"/>
    <lineage>
        <taxon>Bacteria</taxon>
        <taxon>Pseudomonadati</taxon>
        <taxon>Thermodesulfobacteriota</taxon>
        <taxon>Desulfarculia</taxon>
        <taxon>Desulfarculales</taxon>
        <taxon>Desulfarculaceae</taxon>
        <taxon>Desulfoferula</taxon>
    </lineage>
</organism>